<proteinExistence type="predicted"/>
<organism evidence="1 2">
    <name type="scientific">Meganyctiphanes norvegica</name>
    <name type="common">Northern krill</name>
    <name type="synonym">Thysanopoda norvegica</name>
    <dbReference type="NCBI Taxonomy" id="48144"/>
    <lineage>
        <taxon>Eukaryota</taxon>
        <taxon>Metazoa</taxon>
        <taxon>Ecdysozoa</taxon>
        <taxon>Arthropoda</taxon>
        <taxon>Crustacea</taxon>
        <taxon>Multicrustacea</taxon>
        <taxon>Malacostraca</taxon>
        <taxon>Eumalacostraca</taxon>
        <taxon>Eucarida</taxon>
        <taxon>Euphausiacea</taxon>
        <taxon>Euphausiidae</taxon>
        <taxon>Meganyctiphanes</taxon>
    </lineage>
</organism>
<evidence type="ECO:0000313" key="2">
    <source>
        <dbReference type="Proteomes" id="UP001497623"/>
    </source>
</evidence>
<keyword evidence="2" id="KW-1185">Reference proteome</keyword>
<evidence type="ECO:0000313" key="1">
    <source>
        <dbReference type="EMBL" id="CAL4066450.1"/>
    </source>
</evidence>
<reference evidence="1 2" key="1">
    <citation type="submission" date="2024-05" db="EMBL/GenBank/DDBJ databases">
        <authorList>
            <person name="Wallberg A."/>
        </authorList>
    </citation>
    <scope>NUCLEOTIDE SEQUENCE [LARGE SCALE GENOMIC DNA]</scope>
</reference>
<dbReference type="Proteomes" id="UP001497623">
    <property type="component" value="Unassembled WGS sequence"/>
</dbReference>
<accession>A0AAV2PX08</accession>
<protein>
    <submittedName>
        <fullName evidence="1">Uncharacterized protein</fullName>
    </submittedName>
</protein>
<dbReference type="EMBL" id="CAXKWB010002248">
    <property type="protein sequence ID" value="CAL4066450.1"/>
    <property type="molecule type" value="Genomic_DNA"/>
</dbReference>
<gene>
    <name evidence="1" type="ORF">MNOR_LOCUS5697</name>
</gene>
<sequence length="116" mass="13366">MWSGNVQPALIQALVMPITNEVQCVELPWSEIIQRTCFFFRPVPQKKLLLLHNLPAKAFFFRRGRLLSNVLVISSSPLHIFRYERAKDEAQTFTGPCQENLQILLCISMPLPIKKT</sequence>
<dbReference type="AlphaFoldDB" id="A0AAV2PX08"/>
<name>A0AAV2PX08_MEGNR</name>
<comment type="caution">
    <text evidence="1">The sequence shown here is derived from an EMBL/GenBank/DDBJ whole genome shotgun (WGS) entry which is preliminary data.</text>
</comment>